<reference evidence="1" key="2">
    <citation type="submission" date="2025-08" db="UniProtKB">
        <authorList>
            <consortium name="Ensembl"/>
        </authorList>
    </citation>
    <scope>IDENTIFICATION</scope>
</reference>
<name>W5LWP3_LEPOC</name>
<reference evidence="2" key="1">
    <citation type="submission" date="2011-12" db="EMBL/GenBank/DDBJ databases">
        <title>The Draft Genome of Lepisosteus oculatus.</title>
        <authorList>
            <consortium name="The Broad Institute Genome Assembly &amp; Analysis Group"/>
            <consortium name="Computational R&amp;D Group"/>
            <consortium name="and Sequencing Platform"/>
            <person name="Di Palma F."/>
            <person name="Alfoldi J."/>
            <person name="Johnson J."/>
            <person name="Berlin A."/>
            <person name="Gnerre S."/>
            <person name="Jaffe D."/>
            <person name="MacCallum I."/>
            <person name="Young S."/>
            <person name="Walker B.J."/>
            <person name="Lander E.S."/>
            <person name="Lindblad-Toh K."/>
        </authorList>
    </citation>
    <scope>NUCLEOTIDE SEQUENCE [LARGE SCALE GENOMIC DNA]</scope>
</reference>
<dbReference type="PANTHER" id="PTHR45786:SF74">
    <property type="entry name" value="ATP-DEPENDENT DNA HELICASE"/>
    <property type="match status" value="1"/>
</dbReference>
<evidence type="ECO:0000313" key="2">
    <source>
        <dbReference type="Proteomes" id="UP000018468"/>
    </source>
</evidence>
<dbReference type="PANTHER" id="PTHR45786">
    <property type="entry name" value="DNA BINDING PROTEIN-LIKE"/>
    <property type="match status" value="1"/>
</dbReference>
<protein>
    <recommendedName>
        <fullName evidence="3">Helitron helicase-like domain-containing protein</fullName>
    </recommendedName>
</protein>
<dbReference type="OMA" id="RENCMPT"/>
<dbReference type="STRING" id="7918.ENSLOCP00000000550"/>
<proteinExistence type="predicted"/>
<dbReference type="InParanoid" id="W5LWP3"/>
<dbReference type="HOGENOM" id="CLU_113010_0_0_1"/>
<evidence type="ECO:0008006" key="3">
    <source>
        <dbReference type="Google" id="ProtNLM"/>
    </source>
</evidence>
<dbReference type="eggNOG" id="KOG0987">
    <property type="taxonomic scope" value="Eukaryota"/>
</dbReference>
<dbReference type="AlphaFoldDB" id="W5LWP3"/>
<organism evidence="1 2">
    <name type="scientific">Lepisosteus oculatus</name>
    <name type="common">Spotted gar</name>
    <dbReference type="NCBI Taxonomy" id="7918"/>
    <lineage>
        <taxon>Eukaryota</taxon>
        <taxon>Metazoa</taxon>
        <taxon>Chordata</taxon>
        <taxon>Craniata</taxon>
        <taxon>Vertebrata</taxon>
        <taxon>Euteleostomi</taxon>
        <taxon>Actinopterygii</taxon>
        <taxon>Neopterygii</taxon>
        <taxon>Holostei</taxon>
        <taxon>Semionotiformes</taxon>
        <taxon>Lepisosteidae</taxon>
        <taxon>Lepisosteus</taxon>
    </lineage>
</organism>
<dbReference type="Ensembl" id="ENSLOCT00000000551.1">
    <property type="protein sequence ID" value="ENSLOCP00000000550.1"/>
    <property type="gene ID" value="ENSLOCG00000000500.1"/>
</dbReference>
<accession>W5LWP3</accession>
<reference evidence="1" key="3">
    <citation type="submission" date="2025-09" db="UniProtKB">
        <authorList>
            <consortium name="Ensembl"/>
        </authorList>
    </citation>
    <scope>IDENTIFICATION</scope>
</reference>
<sequence>NNLDFSQHKAVEIGTMCIVCNHCSMKTWKDESPGLCCNNGNVNLPIEQPPEPLLSQMEGDTEKSRHFLSNIRKYNSCFQITSFGASKEVNEPGLKIQGHVYHRIGLLLPVEEELPTFVQIYFMGDDQEPTDRRSFKSVLQDPELKVIIKADKTPAGEHTSRFNAPITDEVATLLVDQD</sequence>
<keyword evidence="2" id="KW-1185">Reference proteome</keyword>
<dbReference type="GeneTree" id="ENSGT00940000167909"/>
<dbReference type="Proteomes" id="UP000018468">
    <property type="component" value="Unassembled WGS sequence"/>
</dbReference>
<evidence type="ECO:0000313" key="1">
    <source>
        <dbReference type="Ensembl" id="ENSLOCP00000000550.1"/>
    </source>
</evidence>